<dbReference type="AlphaFoldDB" id="A0A381QAT8"/>
<sequence length="245" mass="27891">MNKELDNLRRSIDNIDDDLQRLIVQRARIVKEIAKIKSTSGVSILRPGREIDLLYRLLNKDIAPLKSIEFVNIWREIISTITSSVQSAFAVSVAAPADSELAEETRNYYGSMIEKTFNHQIIDTLNEASKNNNIIGVLPLNDNWWSEDFPKNLNIFAVLPFYIKKPVGFLVGQVQNERSINNKTVVVVPKSEYKISKSKYNLENLASNEHSILCLAEGYFDNFDEINSKILGKFGYIVFDGEDNE</sequence>
<evidence type="ECO:0000313" key="2">
    <source>
        <dbReference type="EMBL" id="SUZ76442.1"/>
    </source>
</evidence>
<protein>
    <recommendedName>
        <fullName evidence="1">Chorismate mutase domain-containing protein</fullName>
    </recommendedName>
</protein>
<feature type="domain" description="Chorismate mutase" evidence="1">
    <location>
        <begin position="1"/>
        <end position="89"/>
    </location>
</feature>
<dbReference type="PROSITE" id="PS51168">
    <property type="entry name" value="CHORISMATE_MUT_2"/>
    <property type="match status" value="1"/>
</dbReference>
<dbReference type="InterPro" id="IPR036263">
    <property type="entry name" value="Chorismate_II_sf"/>
</dbReference>
<dbReference type="InterPro" id="IPR002701">
    <property type="entry name" value="CM_II_prokaryot"/>
</dbReference>
<dbReference type="Gene3D" id="1.20.59.10">
    <property type="entry name" value="Chorismate mutase"/>
    <property type="match status" value="1"/>
</dbReference>
<name>A0A381QAT8_9ZZZZ</name>
<dbReference type="SMART" id="SM00830">
    <property type="entry name" value="CM_2"/>
    <property type="match status" value="1"/>
</dbReference>
<accession>A0A381QAT8</accession>
<dbReference type="EMBL" id="UINC01001278">
    <property type="protein sequence ID" value="SUZ76442.1"/>
    <property type="molecule type" value="Genomic_DNA"/>
</dbReference>
<gene>
    <name evidence="2" type="ORF">METZ01_LOCUS29296</name>
</gene>
<dbReference type="GO" id="GO:0004106">
    <property type="term" value="F:chorismate mutase activity"/>
    <property type="evidence" value="ECO:0007669"/>
    <property type="project" value="InterPro"/>
</dbReference>
<dbReference type="Pfam" id="PF01817">
    <property type="entry name" value="CM_2"/>
    <property type="match status" value="1"/>
</dbReference>
<reference evidence="2" key="1">
    <citation type="submission" date="2018-05" db="EMBL/GenBank/DDBJ databases">
        <authorList>
            <person name="Lanie J.A."/>
            <person name="Ng W.-L."/>
            <person name="Kazmierczak K.M."/>
            <person name="Andrzejewski T.M."/>
            <person name="Davidsen T.M."/>
            <person name="Wayne K.J."/>
            <person name="Tettelin H."/>
            <person name="Glass J.I."/>
            <person name="Rusch D."/>
            <person name="Podicherti R."/>
            <person name="Tsui H.-C.T."/>
            <person name="Winkler M.E."/>
        </authorList>
    </citation>
    <scope>NUCLEOTIDE SEQUENCE</scope>
</reference>
<dbReference type="InterPro" id="IPR036979">
    <property type="entry name" value="CM_dom_sf"/>
</dbReference>
<dbReference type="SUPFAM" id="SSF48600">
    <property type="entry name" value="Chorismate mutase II"/>
    <property type="match status" value="1"/>
</dbReference>
<proteinExistence type="predicted"/>
<dbReference type="GO" id="GO:0046417">
    <property type="term" value="P:chorismate metabolic process"/>
    <property type="evidence" value="ECO:0007669"/>
    <property type="project" value="InterPro"/>
</dbReference>
<organism evidence="2">
    <name type="scientific">marine metagenome</name>
    <dbReference type="NCBI Taxonomy" id="408172"/>
    <lineage>
        <taxon>unclassified sequences</taxon>
        <taxon>metagenomes</taxon>
        <taxon>ecological metagenomes</taxon>
    </lineage>
</organism>
<evidence type="ECO:0000259" key="1">
    <source>
        <dbReference type="PROSITE" id="PS51168"/>
    </source>
</evidence>